<dbReference type="InterPro" id="IPR010982">
    <property type="entry name" value="Lambda_DNA-bd_dom_sf"/>
</dbReference>
<reference evidence="2 3" key="1">
    <citation type="submission" date="2021-04" db="EMBL/GenBank/DDBJ databases">
        <title>Molecular and phenotypic characterization and identification of bacterial isolates recovered from the Anatolian ground squirrels (Spermophilus xanthoprymnus) and which have the potential to form a new species in the Campylobacter genus.</title>
        <authorList>
            <person name="Aydin F."/>
            <person name="Abay S."/>
            <person name="Kayman T."/>
            <person name="Karakaya E."/>
            <person name="Mustak H.K."/>
            <person name="Mustak I.B."/>
            <person name="Bilgin N."/>
            <person name="Duzler A."/>
            <person name="Sahin O."/>
            <person name="Guran O."/>
            <person name="Saticioglu I.B."/>
        </authorList>
    </citation>
    <scope>NUCLEOTIDE SEQUENCE [LARGE SCALE GENOMIC DNA]</scope>
    <source>
        <strain evidence="3">faydin-G24</strain>
    </source>
</reference>
<comment type="caution">
    <text evidence="2">The sequence shown here is derived from an EMBL/GenBank/DDBJ whole genome shotgun (WGS) entry which is preliminary data.</text>
</comment>
<feature type="domain" description="HTH cro/C1-type" evidence="1">
    <location>
        <begin position="9"/>
        <end position="48"/>
    </location>
</feature>
<dbReference type="CDD" id="cd00093">
    <property type="entry name" value="HTH_XRE"/>
    <property type="match status" value="1"/>
</dbReference>
<dbReference type="PROSITE" id="PS50943">
    <property type="entry name" value="HTH_CROC1"/>
    <property type="match status" value="1"/>
</dbReference>
<sequence length="57" mass="6726">MKEKLGEKIKLIRENIIISQRELARRIDFSNSNLKYIEDGINTPSFEVYKNHSRTST</sequence>
<proteinExistence type="predicted"/>
<evidence type="ECO:0000259" key="1">
    <source>
        <dbReference type="PROSITE" id="PS50943"/>
    </source>
</evidence>
<dbReference type="EMBL" id="JAGSSW010000001">
    <property type="protein sequence ID" value="MBR8463101.1"/>
    <property type="molecule type" value="Genomic_DNA"/>
</dbReference>
<dbReference type="RefSeq" id="WP_212141370.1">
    <property type="nucleotide sequence ID" value="NZ_JAGSSW010000001.1"/>
</dbReference>
<dbReference type="InterPro" id="IPR001387">
    <property type="entry name" value="Cro/C1-type_HTH"/>
</dbReference>
<protein>
    <submittedName>
        <fullName evidence="2">Helix-turn-helix transcriptional regulator</fullName>
    </submittedName>
</protein>
<dbReference type="Pfam" id="PF01381">
    <property type="entry name" value="HTH_3"/>
    <property type="match status" value="1"/>
</dbReference>
<gene>
    <name evidence="2" type="ORF">KDD93_00745</name>
</gene>
<evidence type="ECO:0000313" key="3">
    <source>
        <dbReference type="Proteomes" id="UP000682951"/>
    </source>
</evidence>
<dbReference type="Proteomes" id="UP000682951">
    <property type="component" value="Unassembled WGS sequence"/>
</dbReference>
<name>A0ABS5HFR2_9BACT</name>
<dbReference type="Gene3D" id="1.10.260.40">
    <property type="entry name" value="lambda repressor-like DNA-binding domains"/>
    <property type="match status" value="1"/>
</dbReference>
<organism evidence="2 3">
    <name type="scientific">Campylobacter anatolicus</name>
    <dbReference type="NCBI Taxonomy" id="2829105"/>
    <lineage>
        <taxon>Bacteria</taxon>
        <taxon>Pseudomonadati</taxon>
        <taxon>Campylobacterota</taxon>
        <taxon>Epsilonproteobacteria</taxon>
        <taxon>Campylobacterales</taxon>
        <taxon>Campylobacteraceae</taxon>
        <taxon>Campylobacter</taxon>
    </lineage>
</organism>
<dbReference type="SUPFAM" id="SSF47413">
    <property type="entry name" value="lambda repressor-like DNA-binding domains"/>
    <property type="match status" value="1"/>
</dbReference>
<accession>A0ABS5HFR2</accession>
<evidence type="ECO:0000313" key="2">
    <source>
        <dbReference type="EMBL" id="MBR8463101.1"/>
    </source>
</evidence>
<keyword evidence="3" id="KW-1185">Reference proteome</keyword>